<evidence type="ECO:0000256" key="2">
    <source>
        <dbReference type="SAM" id="SignalP"/>
    </source>
</evidence>
<feature type="region of interest" description="Disordered" evidence="1">
    <location>
        <begin position="50"/>
        <end position="82"/>
    </location>
</feature>
<sequence length="161" mass="18904">MKILLFISLFVVFASASQELEVPTENNVAKKEDNSTNLLLIPPVDDVSKPLNVSSIEPTTTTPATSASPDSTNTKAKGKRIRHRKPLYERPRYLYRHTGSIDHMTPRPRLPTGPVDWTYRRPIHHHDTWSHRQPVYRVPNRIKTYNRYNRINRRRGNHYYY</sequence>
<reference evidence="3" key="1">
    <citation type="submission" date="2016-07" db="EMBL/GenBank/DDBJ databases">
        <authorList>
            <person name="Bretaudeau A."/>
        </authorList>
    </citation>
    <scope>NUCLEOTIDE SEQUENCE</scope>
    <source>
        <strain evidence="3">Rice</strain>
        <tissue evidence="3">Whole body</tissue>
    </source>
</reference>
<name>A0A2H1W181_SPOFR</name>
<dbReference type="AlphaFoldDB" id="A0A2H1W181"/>
<gene>
    <name evidence="3" type="ORF">SFRICE_039896</name>
</gene>
<evidence type="ECO:0000313" key="3">
    <source>
        <dbReference type="EMBL" id="SOQ46783.1"/>
    </source>
</evidence>
<feature type="chain" id="PRO_5013803101" evidence="2">
    <location>
        <begin position="17"/>
        <end position="161"/>
    </location>
</feature>
<protein>
    <submittedName>
        <fullName evidence="3">SFRICE_039896</fullName>
    </submittedName>
</protein>
<evidence type="ECO:0000256" key="1">
    <source>
        <dbReference type="SAM" id="MobiDB-lite"/>
    </source>
</evidence>
<keyword evidence="2" id="KW-0732">Signal</keyword>
<proteinExistence type="predicted"/>
<accession>A0A2H1W181</accession>
<organism evidence="3">
    <name type="scientific">Spodoptera frugiperda</name>
    <name type="common">Fall armyworm</name>
    <dbReference type="NCBI Taxonomy" id="7108"/>
    <lineage>
        <taxon>Eukaryota</taxon>
        <taxon>Metazoa</taxon>
        <taxon>Ecdysozoa</taxon>
        <taxon>Arthropoda</taxon>
        <taxon>Hexapoda</taxon>
        <taxon>Insecta</taxon>
        <taxon>Pterygota</taxon>
        <taxon>Neoptera</taxon>
        <taxon>Endopterygota</taxon>
        <taxon>Lepidoptera</taxon>
        <taxon>Glossata</taxon>
        <taxon>Ditrysia</taxon>
        <taxon>Noctuoidea</taxon>
        <taxon>Noctuidae</taxon>
        <taxon>Amphipyrinae</taxon>
        <taxon>Spodoptera</taxon>
    </lineage>
</organism>
<dbReference type="EMBL" id="ODYU01005681">
    <property type="protein sequence ID" value="SOQ46783.1"/>
    <property type="molecule type" value="Genomic_DNA"/>
</dbReference>
<feature type="compositionally biased region" description="Low complexity" evidence="1">
    <location>
        <begin position="58"/>
        <end position="74"/>
    </location>
</feature>
<feature type="signal peptide" evidence="2">
    <location>
        <begin position="1"/>
        <end position="16"/>
    </location>
</feature>